<dbReference type="GO" id="GO:0061709">
    <property type="term" value="P:reticulophagy"/>
    <property type="evidence" value="ECO:0000318"/>
    <property type="project" value="GO_Central"/>
</dbReference>
<dbReference type="GO" id="GO:0005776">
    <property type="term" value="C:autophagosome"/>
    <property type="evidence" value="ECO:0000318"/>
    <property type="project" value="GO_Central"/>
</dbReference>
<comment type="subcellular location">
    <subcellularLocation>
        <location evidence="1 10">Preautophagosomal structure membrane</location>
        <topology evidence="1 10">Multi-pass membrane protein</topology>
    </subcellularLocation>
</comment>
<reference evidence="12 13" key="1">
    <citation type="journal article" date="2008" name="Nature">
        <title>The genome of the choanoflagellate Monosiga brevicollis and the origin of metazoans.</title>
        <authorList>
            <consortium name="JGI Sequencing"/>
            <person name="King N."/>
            <person name="Westbrook M.J."/>
            <person name="Young S.L."/>
            <person name="Kuo A."/>
            <person name="Abedin M."/>
            <person name="Chapman J."/>
            <person name="Fairclough S."/>
            <person name="Hellsten U."/>
            <person name="Isogai Y."/>
            <person name="Letunic I."/>
            <person name="Marr M."/>
            <person name="Pincus D."/>
            <person name="Putnam N."/>
            <person name="Rokas A."/>
            <person name="Wright K.J."/>
            <person name="Zuzow R."/>
            <person name="Dirks W."/>
            <person name="Good M."/>
            <person name="Goodstein D."/>
            <person name="Lemons D."/>
            <person name="Li W."/>
            <person name="Lyons J.B."/>
            <person name="Morris A."/>
            <person name="Nichols S."/>
            <person name="Richter D.J."/>
            <person name="Salamov A."/>
            <person name="Bork P."/>
            <person name="Lim W.A."/>
            <person name="Manning G."/>
            <person name="Miller W.T."/>
            <person name="McGinnis W."/>
            <person name="Shapiro H."/>
            <person name="Tjian R."/>
            <person name="Grigoriev I.V."/>
            <person name="Rokhsar D."/>
        </authorList>
    </citation>
    <scope>NUCLEOTIDE SEQUENCE [LARGE SCALE GENOMIC DNA]</scope>
    <source>
        <strain evidence="13">MX1 / ATCC 50154</strain>
    </source>
</reference>
<dbReference type="EMBL" id="CH991571">
    <property type="protein sequence ID" value="EDQ85700.1"/>
    <property type="molecule type" value="Genomic_DNA"/>
</dbReference>
<dbReference type="GO" id="GO:0000407">
    <property type="term" value="C:phagophore assembly site"/>
    <property type="evidence" value="ECO:0000318"/>
    <property type="project" value="GO_Central"/>
</dbReference>
<comment type="function">
    <text evidence="10">Phospholipid scramblase involved in autophagy. Cycles between the preautophagosomal structure/phagophore assembly site (PAS) and the cytoplasmic vesicle pool and supplies membrane for the growing autophagosome. Lipid scramblase activity plays a key role in preautophagosomal structure/phagophore assembly by distributing the phospholipids that arrive through ATG2 from the cytoplasmic to the luminal leaflet of the bilayer, thereby driving autophagosomal membrane expansion.</text>
</comment>
<evidence type="ECO:0000256" key="5">
    <source>
        <dbReference type="ARBA" id="ARBA00022692"/>
    </source>
</evidence>
<dbReference type="Proteomes" id="UP000001357">
    <property type="component" value="Unassembled WGS sequence"/>
</dbReference>
<feature type="transmembrane region" description="Helical" evidence="10">
    <location>
        <begin position="348"/>
        <end position="366"/>
    </location>
</feature>
<keyword evidence="7 10" id="KW-0072">Autophagy</keyword>
<dbReference type="STRING" id="81824.A9V9N5"/>
<comment type="similarity">
    <text evidence="2 10">Belongs to the ATG9 family.</text>
</comment>
<dbReference type="GO" id="GO:0034045">
    <property type="term" value="C:phagophore assembly site membrane"/>
    <property type="evidence" value="ECO:0007669"/>
    <property type="project" value="UniProtKB-SubCell"/>
</dbReference>
<dbReference type="GO" id="GO:0034727">
    <property type="term" value="P:piecemeal microautophagy of the nucleus"/>
    <property type="evidence" value="ECO:0000318"/>
    <property type="project" value="GO_Central"/>
</dbReference>
<dbReference type="InterPro" id="IPR007241">
    <property type="entry name" value="Autophagy-rel_prot_9"/>
</dbReference>
<dbReference type="GeneID" id="5894728"/>
<feature type="compositionally biased region" description="Basic and acidic residues" evidence="11">
    <location>
        <begin position="548"/>
        <end position="557"/>
    </location>
</feature>
<keyword evidence="6 10" id="KW-1133">Transmembrane helix</keyword>
<evidence type="ECO:0000256" key="2">
    <source>
        <dbReference type="ARBA" id="ARBA00006185"/>
    </source>
</evidence>
<dbReference type="PANTHER" id="PTHR13038:SF10">
    <property type="entry name" value="AUTOPHAGY-RELATED PROTEIN 9"/>
    <property type="match status" value="1"/>
</dbReference>
<name>A9V9N5_MONBE</name>
<evidence type="ECO:0000313" key="12">
    <source>
        <dbReference type="EMBL" id="EDQ85700.1"/>
    </source>
</evidence>
<accession>A9V9N5</accession>
<gene>
    <name evidence="12" type="ORF">MONBRDRAFT_28955</name>
</gene>
<dbReference type="eggNOG" id="KOG2173">
    <property type="taxonomic scope" value="Eukaryota"/>
</dbReference>
<dbReference type="AlphaFoldDB" id="A9V9N5"/>
<evidence type="ECO:0000256" key="4">
    <source>
        <dbReference type="ARBA" id="ARBA00022448"/>
    </source>
</evidence>
<dbReference type="GO" id="GO:0034497">
    <property type="term" value="P:protein localization to phagophore assembly site"/>
    <property type="evidence" value="ECO:0000318"/>
    <property type="project" value="GO_Central"/>
</dbReference>
<feature type="compositionally biased region" description="Polar residues" evidence="11">
    <location>
        <begin position="578"/>
        <end position="588"/>
    </location>
</feature>
<feature type="transmembrane region" description="Helical" evidence="10">
    <location>
        <begin position="68"/>
        <end position="91"/>
    </location>
</feature>
<feature type="transmembrane region" description="Helical" evidence="10">
    <location>
        <begin position="415"/>
        <end position="435"/>
    </location>
</feature>
<evidence type="ECO:0000256" key="11">
    <source>
        <dbReference type="SAM" id="MobiDB-lite"/>
    </source>
</evidence>
<dbReference type="GO" id="GO:0000423">
    <property type="term" value="P:mitophagy"/>
    <property type="evidence" value="ECO:0000318"/>
    <property type="project" value="GO_Central"/>
</dbReference>
<protein>
    <recommendedName>
        <fullName evidence="3 10">Autophagy-related protein 9</fullName>
    </recommendedName>
</protein>
<evidence type="ECO:0000256" key="9">
    <source>
        <dbReference type="ARBA" id="ARBA00023136"/>
    </source>
</evidence>
<keyword evidence="4 10" id="KW-0813">Transport</keyword>
<evidence type="ECO:0000256" key="6">
    <source>
        <dbReference type="ARBA" id="ARBA00022989"/>
    </source>
</evidence>
<sequence>MGWRVRIVAFVFLLVVFLAFCIDYRGLNRVVEQSDQVGALRRALSMPPQPWPPKHHLLIRKRQRLNGFWYFLCACLLATWTYHLVGLLASVPRLVEIKMLYTKVLRISDASLQHMPWSDVVYAVELAQQTHEFCAIKKNLDVMDIVSIILQHDNFLLCMYKNQVVDVSLQLPLVGEFDFLPASLQWAAHRVINGVLYNKHRRLRDEVRNVQSHDQIAGELRYYFRLYGIAYILLCPLFLIHRFVMFCFGHSDLIQKQPGYLAARQWTPFAHWDMRVYNELPHYLHRRLSAAYDPTCNYLRSFVSHTWNIVARFFVFVLGGLFVIISLFGYVLDEDLLLRVDLTPNRSIAWWFATIGGLLAVARSMAPPQVSIDDVNMDPRTPFALMKKQFYDFVDRNVNPLNESTRVYFSKLLQLRAYVVLEEIFGLLLIPYMLFVRFPAYADRIVDMYHKQEAYLADEPAFGSFCKEAMDCILQSKSHVQKSVIEHSDDGAQASAAALRPIPAAMASMAPAATRAGPGERSQYANGEYVALGMDDDVAPASRPVPAHTERQAADRERAARGWAHMYQSYYDRSMWSSTVHASRQGSAPSEVPQPDWD</sequence>
<dbReference type="GO" id="GO:0006869">
    <property type="term" value="P:lipid transport"/>
    <property type="evidence" value="ECO:0007669"/>
    <property type="project" value="UniProtKB-KW"/>
</dbReference>
<evidence type="ECO:0000256" key="8">
    <source>
        <dbReference type="ARBA" id="ARBA00023055"/>
    </source>
</evidence>
<dbReference type="KEGG" id="mbr:MONBRDRAFT_28955"/>
<evidence type="ECO:0000256" key="10">
    <source>
        <dbReference type="RuleBase" id="RU364027"/>
    </source>
</evidence>
<keyword evidence="13" id="KW-1185">Reference proteome</keyword>
<dbReference type="RefSeq" id="XP_001749415.1">
    <property type="nucleotide sequence ID" value="XM_001749363.1"/>
</dbReference>
<evidence type="ECO:0000256" key="7">
    <source>
        <dbReference type="ARBA" id="ARBA00023006"/>
    </source>
</evidence>
<dbReference type="InParanoid" id="A9V9N5"/>
<feature type="region of interest" description="Disordered" evidence="11">
    <location>
        <begin position="537"/>
        <end position="557"/>
    </location>
</feature>
<proteinExistence type="inferred from homology"/>
<feature type="region of interest" description="Disordered" evidence="11">
    <location>
        <begin position="578"/>
        <end position="598"/>
    </location>
</feature>
<keyword evidence="8 10" id="KW-0445">Lipid transport</keyword>
<dbReference type="FunCoup" id="A9V9N5">
    <property type="interactions" value="1414"/>
</dbReference>
<keyword evidence="5 10" id="KW-0812">Transmembrane</keyword>
<organism evidence="12 13">
    <name type="scientific">Monosiga brevicollis</name>
    <name type="common">Choanoflagellate</name>
    <dbReference type="NCBI Taxonomy" id="81824"/>
    <lineage>
        <taxon>Eukaryota</taxon>
        <taxon>Choanoflagellata</taxon>
        <taxon>Craspedida</taxon>
        <taxon>Salpingoecidae</taxon>
        <taxon>Monosiga</taxon>
    </lineage>
</organism>
<keyword evidence="9 10" id="KW-0472">Membrane</keyword>
<feature type="transmembrane region" description="Helical" evidence="10">
    <location>
        <begin position="309"/>
        <end position="332"/>
    </location>
</feature>
<feature type="transmembrane region" description="Helical" evidence="10">
    <location>
        <begin position="222"/>
        <end position="244"/>
    </location>
</feature>
<dbReference type="PANTHER" id="PTHR13038">
    <property type="entry name" value="APG9 AUTOPHAGY 9"/>
    <property type="match status" value="1"/>
</dbReference>
<dbReference type="Pfam" id="PF04109">
    <property type="entry name" value="ATG9"/>
    <property type="match status" value="1"/>
</dbReference>
<evidence type="ECO:0000313" key="13">
    <source>
        <dbReference type="Proteomes" id="UP000001357"/>
    </source>
</evidence>
<evidence type="ECO:0000256" key="1">
    <source>
        <dbReference type="ARBA" id="ARBA00004511"/>
    </source>
</evidence>
<evidence type="ECO:0000256" key="3">
    <source>
        <dbReference type="ARBA" id="ARBA00018074"/>
    </source>
</evidence>